<evidence type="ECO:0000259" key="4">
    <source>
        <dbReference type="Pfam" id="PF00881"/>
    </source>
</evidence>
<dbReference type="GO" id="GO:0034599">
    <property type="term" value="P:cellular response to oxidative stress"/>
    <property type="evidence" value="ECO:0007669"/>
    <property type="project" value="InterPro"/>
</dbReference>
<dbReference type="FunFam" id="3.40.109.10:FF:000001">
    <property type="entry name" value="Nitroreductase family"/>
    <property type="match status" value="1"/>
</dbReference>
<dbReference type="AlphaFoldDB" id="A0A429Y6G2"/>
<dbReference type="RefSeq" id="WP_126046551.1">
    <property type="nucleotide sequence ID" value="NZ_QYTV02000001.1"/>
</dbReference>
<evidence type="ECO:0000256" key="3">
    <source>
        <dbReference type="ARBA" id="ARBA00023002"/>
    </source>
</evidence>
<dbReference type="Pfam" id="PF00881">
    <property type="entry name" value="Nitroreductase"/>
    <property type="match status" value="1"/>
</dbReference>
<dbReference type="InterPro" id="IPR033877">
    <property type="entry name" value="Frm2/Hbn1"/>
</dbReference>
<dbReference type="Gene3D" id="3.40.109.10">
    <property type="entry name" value="NADH Oxidase"/>
    <property type="match status" value="1"/>
</dbReference>
<evidence type="ECO:0000313" key="5">
    <source>
        <dbReference type="EMBL" id="RST76985.1"/>
    </source>
</evidence>
<gene>
    <name evidence="5" type="ORF">D4T97_000305</name>
</gene>
<dbReference type="EMBL" id="QYTV02000001">
    <property type="protein sequence ID" value="RST76985.1"/>
    <property type="molecule type" value="Genomic_DNA"/>
</dbReference>
<keyword evidence="3" id="KW-0560">Oxidoreductase</keyword>
<comment type="subcellular location">
    <subcellularLocation>
        <location evidence="1">Cytoplasm</location>
    </subcellularLocation>
</comment>
<keyword evidence="2" id="KW-0963">Cytoplasm</keyword>
<dbReference type="Proteomes" id="UP000287156">
    <property type="component" value="Unassembled WGS sequence"/>
</dbReference>
<reference evidence="5" key="1">
    <citation type="submission" date="2018-12" db="EMBL/GenBank/DDBJ databases">
        <authorList>
            <person name="Sun L."/>
            <person name="Chen Z."/>
        </authorList>
    </citation>
    <scope>NUCLEOTIDE SEQUENCE [LARGE SCALE GENOMIC DNA]</scope>
    <source>
        <strain evidence="5">3-2-2</strain>
    </source>
</reference>
<dbReference type="CDD" id="cd02140">
    <property type="entry name" value="Frm2-like"/>
    <property type="match status" value="1"/>
</dbReference>
<comment type="caution">
    <text evidence="5">The sequence shown here is derived from an EMBL/GenBank/DDBJ whole genome shotgun (WGS) entry which is preliminary data.</text>
</comment>
<dbReference type="InterPro" id="IPR029479">
    <property type="entry name" value="Nitroreductase"/>
</dbReference>
<name>A0A429Y6G2_9BACI</name>
<evidence type="ECO:0000256" key="1">
    <source>
        <dbReference type="ARBA" id="ARBA00004496"/>
    </source>
</evidence>
<accession>A0A429Y6G2</accession>
<dbReference type="OrthoDB" id="9810617at2"/>
<organism evidence="5 6">
    <name type="scientific">Siminovitchia acidinfaciens</name>
    <dbReference type="NCBI Taxonomy" id="2321395"/>
    <lineage>
        <taxon>Bacteria</taxon>
        <taxon>Bacillati</taxon>
        <taxon>Bacillota</taxon>
        <taxon>Bacilli</taxon>
        <taxon>Bacillales</taxon>
        <taxon>Bacillaceae</taxon>
        <taxon>Siminovitchia</taxon>
    </lineage>
</organism>
<proteinExistence type="predicted"/>
<dbReference type="GO" id="GO:0005737">
    <property type="term" value="C:cytoplasm"/>
    <property type="evidence" value="ECO:0007669"/>
    <property type="project" value="UniProtKB-SubCell"/>
</dbReference>
<dbReference type="PANTHER" id="PTHR43035:SF1">
    <property type="entry name" value="FATTY ACID REPRESSION MUTANT PROTEIN 2-RELATED"/>
    <property type="match status" value="1"/>
</dbReference>
<evidence type="ECO:0000313" key="6">
    <source>
        <dbReference type="Proteomes" id="UP000287156"/>
    </source>
</evidence>
<dbReference type="GO" id="GO:0016491">
    <property type="term" value="F:oxidoreductase activity"/>
    <property type="evidence" value="ECO:0007669"/>
    <property type="project" value="UniProtKB-KW"/>
</dbReference>
<dbReference type="SUPFAM" id="SSF55469">
    <property type="entry name" value="FMN-dependent nitroreductase-like"/>
    <property type="match status" value="1"/>
</dbReference>
<evidence type="ECO:0000256" key="2">
    <source>
        <dbReference type="ARBA" id="ARBA00022490"/>
    </source>
</evidence>
<dbReference type="PANTHER" id="PTHR43035">
    <property type="entry name" value="FATTY ACID REPRESSION MUTANT PROTEIN 2-RELATED"/>
    <property type="match status" value="1"/>
</dbReference>
<keyword evidence="6" id="KW-1185">Reference proteome</keyword>
<dbReference type="InterPro" id="IPR000415">
    <property type="entry name" value="Nitroreductase-like"/>
</dbReference>
<protein>
    <submittedName>
        <fullName evidence="5">Nitroreductase family protein</fullName>
    </submittedName>
</protein>
<sequence>MIKTEQGFYAAVKERRSIYGINKESPISNEKIEELIEHAIKHAPSAFNSQSARVVLLLGENHDKLWNITEAVLREMVPEDQFEPTAQKMASFRNGYGTVLFFEDKKVVEGLQEQFPTYADKFPDYALQSSGMLQYIVWTALELEGFGATLQHYQPLIDEAVQEIWGVPESWTLLAQMPFGKPTAAPGEKQFQSMDERFKVFK</sequence>
<feature type="domain" description="Nitroreductase" evidence="4">
    <location>
        <begin position="12"/>
        <end position="181"/>
    </location>
</feature>